<dbReference type="EMBL" id="CP083803">
    <property type="protein sequence ID" value="UXZ43425.1"/>
    <property type="molecule type" value="Genomic_DNA"/>
</dbReference>
<organism evidence="1 2">
    <name type="scientific">Pseudomonas soli</name>
    <dbReference type="NCBI Taxonomy" id="1306993"/>
    <lineage>
        <taxon>Bacteria</taxon>
        <taxon>Pseudomonadati</taxon>
        <taxon>Pseudomonadota</taxon>
        <taxon>Gammaproteobacteria</taxon>
        <taxon>Pseudomonadales</taxon>
        <taxon>Pseudomonadaceae</taxon>
        <taxon>Pseudomonas</taxon>
    </lineage>
</organism>
<dbReference type="SUPFAM" id="SSF56399">
    <property type="entry name" value="ADP-ribosylation"/>
    <property type="match status" value="1"/>
</dbReference>
<dbReference type="NCBIfam" id="TIGR03696">
    <property type="entry name" value="Rhs_assc_core"/>
    <property type="match status" value="1"/>
</dbReference>
<evidence type="ECO:0000313" key="2">
    <source>
        <dbReference type="Proteomes" id="UP001209279"/>
    </source>
</evidence>
<evidence type="ECO:0000313" key="1">
    <source>
        <dbReference type="EMBL" id="UXZ43425.1"/>
    </source>
</evidence>
<dbReference type="Gene3D" id="2.180.10.10">
    <property type="entry name" value="RHS repeat-associated core"/>
    <property type="match status" value="1"/>
</dbReference>
<dbReference type="InterPro" id="IPR022385">
    <property type="entry name" value="Rhs_assc_core"/>
</dbReference>
<reference evidence="1" key="1">
    <citation type="submission" date="2021-08" db="EMBL/GenBank/DDBJ databases">
        <authorList>
            <person name="Yaryura P.M."/>
            <person name="Bianco M.I."/>
            <person name="Morais C."/>
            <person name="Setubal J.C."/>
        </authorList>
    </citation>
    <scope>NUCLEOTIDE SEQUENCE</scope>
    <source>
        <strain evidence="1">AP1</strain>
    </source>
</reference>
<protein>
    <submittedName>
        <fullName evidence="1">RHS repeat-associated core domain-containing protein</fullName>
    </submittedName>
</protein>
<sequence length="293" mass="32248">MNLKDSGVVHQPAELCTMRSAPRRNHRSTMCSLLMSDAHESVLQIPARPDASAYCAYGYHRRSDPPSASVAFNGECAEPLTGNYLLGNGNRNYSPVLMRFHSADPFSPFGQGGLNAYAYCLGDPINNIDPSGNMPLFSKKTSSSNSGKAQSYRTLMNLEGNALPMEIGWLDSAVKQGTAEVNEVKRKVDWKNIDSKDVSKHTKWVFTEDGRFFTATYELEGPNVTHPALANYARENFSARAGVVAAGALKIKGKSNYITNWSGHYRPSLSALKPVREFLAAIRIEAISMRFDD</sequence>
<name>A0AAJ5MGW9_9PSED</name>
<dbReference type="AlphaFoldDB" id="A0AAJ5MGW9"/>
<dbReference type="Proteomes" id="UP001209279">
    <property type="component" value="Chromosome"/>
</dbReference>
<accession>A0AAJ5MGW9</accession>
<gene>
    <name evidence="1" type="ORF">K7K07_15205</name>
</gene>
<dbReference type="RefSeq" id="WP_263157948.1">
    <property type="nucleotide sequence ID" value="NZ_CP083803.1"/>
</dbReference>
<proteinExistence type="predicted"/>